<keyword evidence="3" id="KW-0509">mRNA transport</keyword>
<dbReference type="GO" id="GO:0071028">
    <property type="term" value="P:nuclear mRNA surveillance"/>
    <property type="evidence" value="ECO:0007669"/>
    <property type="project" value="EnsemblFungi"/>
</dbReference>
<dbReference type="eggNOG" id="ENOG502S9WJ">
    <property type="taxonomic scope" value="Eukaryota"/>
</dbReference>
<keyword evidence="1 3" id="KW-0156">Chromatin regulator</keyword>
<protein>
    <recommendedName>
        <fullName evidence="3">Transcription and mRNA export factor SUS1</fullName>
    </recommendedName>
</protein>
<dbReference type="GeneID" id="11493943"/>
<dbReference type="GO" id="GO:0005654">
    <property type="term" value="C:nucleoplasm"/>
    <property type="evidence" value="ECO:0007669"/>
    <property type="project" value="UniProtKB-SubCell"/>
</dbReference>
<dbReference type="GO" id="GO:0003713">
    <property type="term" value="F:transcription coactivator activity"/>
    <property type="evidence" value="ECO:0007669"/>
    <property type="project" value="UniProtKB-UniRule"/>
</dbReference>
<keyword evidence="2 3" id="KW-0811">Translocation</keyword>
<evidence type="ECO:0000256" key="1">
    <source>
        <dbReference type="ARBA" id="ARBA00022853"/>
    </source>
</evidence>
<organism evidence="4 5">
    <name type="scientific">Naumovozyma dairenensis (strain ATCC 10597 / BCRC 20456 / CBS 421 / NBRC 0211 / NRRL Y-12639)</name>
    <name type="common">Saccharomyces dairenensis</name>
    <dbReference type="NCBI Taxonomy" id="1071378"/>
    <lineage>
        <taxon>Eukaryota</taxon>
        <taxon>Fungi</taxon>
        <taxon>Dikarya</taxon>
        <taxon>Ascomycota</taxon>
        <taxon>Saccharomycotina</taxon>
        <taxon>Saccharomycetes</taxon>
        <taxon>Saccharomycetales</taxon>
        <taxon>Saccharomycetaceae</taxon>
        <taxon>Naumovozyma</taxon>
    </lineage>
</organism>
<evidence type="ECO:0000256" key="2">
    <source>
        <dbReference type="ARBA" id="ARBA00023010"/>
    </source>
</evidence>
<dbReference type="HAMAP" id="MF_03046">
    <property type="entry name" value="ENY2_Sus1"/>
    <property type="match status" value="1"/>
</dbReference>
<dbReference type="GO" id="GO:0006325">
    <property type="term" value="P:chromatin organization"/>
    <property type="evidence" value="ECO:0007669"/>
    <property type="project" value="UniProtKB-KW"/>
</dbReference>
<reference evidence="4 5" key="1">
    <citation type="journal article" date="2011" name="Proc. Natl. Acad. Sci. U.S.A.">
        <title>Evolutionary erosion of yeast sex chromosomes by mating-type switching accidents.</title>
        <authorList>
            <person name="Gordon J.L."/>
            <person name="Armisen D."/>
            <person name="Proux-Wera E."/>
            <person name="Oheigeartaigh S.S."/>
            <person name="Byrne K.P."/>
            <person name="Wolfe K.H."/>
        </authorList>
    </citation>
    <scope>NUCLEOTIDE SEQUENCE [LARGE SCALE GENOMIC DNA]</scope>
    <source>
        <strain evidence="5">ATCC 10597 / BCRC 20456 / CBS 421 / NBRC 0211 / NRRL Y-12639</strain>
    </source>
</reference>
<proteinExistence type="inferred from homology"/>
<dbReference type="GO" id="GO:0000932">
    <property type="term" value="C:P-body"/>
    <property type="evidence" value="ECO:0007669"/>
    <property type="project" value="UniProtKB-SubCell"/>
</dbReference>
<dbReference type="GO" id="GO:0006368">
    <property type="term" value="P:transcription elongation by RNA polymerase II"/>
    <property type="evidence" value="ECO:0007669"/>
    <property type="project" value="UniProtKB-UniRule"/>
</dbReference>
<dbReference type="GO" id="GO:0070390">
    <property type="term" value="C:transcription export complex 2"/>
    <property type="evidence" value="ECO:0007669"/>
    <property type="project" value="UniProtKB-UniRule"/>
</dbReference>
<dbReference type="GO" id="GO:0003682">
    <property type="term" value="F:chromatin binding"/>
    <property type="evidence" value="ECO:0007669"/>
    <property type="project" value="EnsemblFungi"/>
</dbReference>
<dbReference type="GO" id="GO:0046695">
    <property type="term" value="C:SLIK (SAGA-like) complex"/>
    <property type="evidence" value="ECO:0007669"/>
    <property type="project" value="EnsemblFungi"/>
</dbReference>
<comment type="function">
    <text evidence="3">Involved in mRNA export coupled transcription activation by association with both the TREX-2 and the SAGA complexes. At the promoters, SAGA is required for recruitment of the basal transcription machinery. It influences RNA polymerase II transcriptional activity through different activities such as TBP interaction and promoter selectivity, interaction with transcription activators, and chromatin modification through histone acetylation and deubiquitination. Within the SAGA complex, participates to a subcomplex required for deubiquitination of H2B and for the maintenance of steady-state H3 methylation levels. The TREX-2 complex functions in docking export-competent ribonucleoprotein particles (mRNPs) to the nuclear entrance of the nuclear pore complex (nuclear basket). TREX-2 participates in mRNA export and accurate chromatin positioning in the nucleus by tethering genes to the nuclear periphery. May also be involved in cytoplasmic mRNA decay by interaction with components of P-bodies.</text>
</comment>
<keyword evidence="3" id="KW-0010">Activator</keyword>
<dbReference type="GO" id="GO:0005643">
    <property type="term" value="C:nuclear pore"/>
    <property type="evidence" value="ECO:0007669"/>
    <property type="project" value="UniProtKB-UniRule"/>
</dbReference>
<name>G0W561_NAUDC</name>
<comment type="similarity">
    <text evidence="3">Belongs to the ENY2 family.</text>
</comment>
<dbReference type="GO" id="GO:0032880">
    <property type="term" value="P:regulation of protein localization"/>
    <property type="evidence" value="ECO:0007669"/>
    <property type="project" value="EnsemblFungi"/>
</dbReference>
<gene>
    <name evidence="4" type="primary">NDAI0A07950</name>
    <name evidence="3" type="synonym">SUS1</name>
    <name evidence="4" type="ordered locus">NDAI_0A07950</name>
</gene>
<dbReference type="GO" id="GO:0071819">
    <property type="term" value="C:DUBm complex"/>
    <property type="evidence" value="ECO:0007669"/>
    <property type="project" value="UniProtKB-UniRule"/>
</dbReference>
<comment type="subcellular location">
    <subcellularLocation>
        <location evidence="3">Nucleus</location>
        <location evidence="3">Nucleoplasm</location>
    </subcellularLocation>
    <subcellularLocation>
        <location evidence="3">Cytoplasm</location>
        <location evidence="3">P-body</location>
    </subcellularLocation>
</comment>
<dbReference type="GO" id="GO:0016973">
    <property type="term" value="P:poly(A)+ mRNA export from nucleus"/>
    <property type="evidence" value="ECO:0007669"/>
    <property type="project" value="EnsemblFungi"/>
</dbReference>
<evidence type="ECO:0000313" key="5">
    <source>
        <dbReference type="Proteomes" id="UP000000689"/>
    </source>
</evidence>
<keyword evidence="3" id="KW-0813">Transport</keyword>
<evidence type="ECO:0000313" key="4">
    <source>
        <dbReference type="EMBL" id="CCD22949.1"/>
    </source>
</evidence>
<dbReference type="GO" id="GO:0045944">
    <property type="term" value="P:positive regulation of transcription by RNA polymerase II"/>
    <property type="evidence" value="ECO:0007669"/>
    <property type="project" value="EnsemblFungi"/>
</dbReference>
<dbReference type="Gene3D" id="1.10.246.140">
    <property type="match status" value="1"/>
</dbReference>
<dbReference type="STRING" id="1071378.G0W561"/>
<dbReference type="RefSeq" id="XP_003668192.1">
    <property type="nucleotide sequence ID" value="XM_003668144.1"/>
</dbReference>
<dbReference type="GO" id="GO:0000124">
    <property type="term" value="C:SAGA complex"/>
    <property type="evidence" value="ECO:0007669"/>
    <property type="project" value="UniProtKB-UniRule"/>
</dbReference>
<keyword evidence="3" id="KW-0539">Nucleus</keyword>
<keyword evidence="5" id="KW-1185">Reference proteome</keyword>
<keyword evidence="3" id="KW-0805">Transcription regulation</keyword>
<dbReference type="GO" id="GO:0000973">
    <property type="term" value="P:post-transcriptional tethering of RNA polymerase II gene DNA at nuclear periphery"/>
    <property type="evidence" value="ECO:0007669"/>
    <property type="project" value="EnsemblFungi"/>
</dbReference>
<dbReference type="KEGG" id="ndi:NDAI_0A07950"/>
<keyword evidence="3" id="KW-0804">Transcription</keyword>
<keyword evidence="3" id="KW-0653">Protein transport</keyword>
<dbReference type="Pfam" id="PF10163">
    <property type="entry name" value="EnY2"/>
    <property type="match status" value="1"/>
</dbReference>
<dbReference type="HOGENOM" id="CLU_134052_2_1_1"/>
<comment type="subunit">
    <text evidence="3">Component of the nuclear pore complex (NPC)-associated TREX-2 complex (transcription and export complex 2), composed of at least SUS1, SAC3, THP1, SEM1, and CDC31. TREX-2 contains 2 SUS1 chains. The TREX-2 complex interacts with the nucleoporin NUP1. Component of the 1.8 MDa SAGA transcription coactivator-HAT complex. SAGA is built of 5 distinct domains with specialized functions. Within the SAGA complex, SUS1, SGF11, SGF73 and UBP8 form an additional subcomplex of SAGA called the DUB module (deubiquitination module). Interacts directly with THP1, SAC3, SGF11, and with the RNA polymerase II.</text>
</comment>
<dbReference type="EMBL" id="HE580267">
    <property type="protein sequence ID" value="CCD22949.1"/>
    <property type="molecule type" value="Genomic_DNA"/>
</dbReference>
<dbReference type="InterPro" id="IPR018783">
    <property type="entry name" value="TF_ENY2"/>
</dbReference>
<evidence type="ECO:0000256" key="3">
    <source>
        <dbReference type="HAMAP-Rule" id="MF_03046"/>
    </source>
</evidence>
<keyword evidence="3" id="KW-0963">Cytoplasm</keyword>
<dbReference type="Proteomes" id="UP000000689">
    <property type="component" value="Chromosome 1"/>
</dbReference>
<dbReference type="GO" id="GO:0015031">
    <property type="term" value="P:protein transport"/>
    <property type="evidence" value="ECO:0007669"/>
    <property type="project" value="UniProtKB-KW"/>
</dbReference>
<dbReference type="AlphaFoldDB" id="G0W561"/>
<accession>G0W561</accession>
<dbReference type="OMA" id="YESGWFD"/>
<dbReference type="GO" id="GO:0008047">
    <property type="term" value="F:enzyme activator activity"/>
    <property type="evidence" value="ECO:0007669"/>
    <property type="project" value="EnsemblFungi"/>
</dbReference>
<sequence>MTDSASIKAQIQRYLVETGNYKKISQKLSENLLQEGWIDRVKRMTKEEIEKTNGTLNYNELLTKIEGEALNLVSSSTKEEALQQIRTFLSEIVETE</sequence>
<dbReference type="PANTHER" id="PTHR12514">
    <property type="entry name" value="ENHANCER OF YELLOW 2 TRANSCRIPTION FACTOR"/>
    <property type="match status" value="1"/>
</dbReference>
<dbReference type="OrthoDB" id="6221744at2759"/>
<dbReference type="InterPro" id="IPR038212">
    <property type="entry name" value="TF_EnY2_sf"/>
</dbReference>